<sequence>MKKETKNLCKYLLEDKRKLDKTAFFYCDQEYSYKELYTLSCLYGEYIRKRVYPGNKMIIHIVDQPKSIFLFLGAIKVGVHPIFLNRKQDIEKVMDIINEEDIQLIICDYDKINDQRFLHIDDISIEKEKIFHSFYTQENGIFSIFSSGSGGKPKLIAHSYNDVLACIESSGENVIHIEKEDIFYSQSSFAFAYGIVSGLFLPFAYGATTILNKDGNIFEIVKTVQARKPTLFFAVPVIYKNLIRMAKMNAIYFNTIRLFISAGELMPSHMIQEWENIFKKTILQGIGSTELLYLYISNTLADNKYGSLGKVLPGYFVEIRDENGRKIYEENTIGELYIHGNSLSSDVFLYDNVSNEAGTIWLKTGDLVSRDSEGFYWYKGRSLESFKINGMWVDSTKIVEIILAFDKVKEVIVTGKLSETDTTKIVAYLQIKEEMDDEDIKRIKGNISKFMGREFVPSKFYIIDEFPRNINGKIDRKKLLMKSDYKKVF</sequence>
<dbReference type="InterPro" id="IPR045851">
    <property type="entry name" value="AMP-bd_C_sf"/>
</dbReference>
<evidence type="ECO:0000313" key="4">
    <source>
        <dbReference type="EMBL" id="RHD00967.1"/>
    </source>
</evidence>
<dbReference type="GO" id="GO:0044550">
    <property type="term" value="P:secondary metabolite biosynthetic process"/>
    <property type="evidence" value="ECO:0007669"/>
    <property type="project" value="TreeGrafter"/>
</dbReference>
<dbReference type="InterPro" id="IPR000873">
    <property type="entry name" value="AMP-dep_synth/lig_dom"/>
</dbReference>
<accession>A0A414URY7</accession>
<gene>
    <name evidence="5" type="ORF">DW243_15920</name>
    <name evidence="4" type="ORF">DW812_16435</name>
</gene>
<organism evidence="5 6">
    <name type="scientific">Mediterraneibacter gnavus</name>
    <name type="common">Ruminococcus gnavus</name>
    <dbReference type="NCBI Taxonomy" id="33038"/>
    <lineage>
        <taxon>Bacteria</taxon>
        <taxon>Bacillati</taxon>
        <taxon>Bacillota</taxon>
        <taxon>Clostridia</taxon>
        <taxon>Lachnospirales</taxon>
        <taxon>Lachnospiraceae</taxon>
        <taxon>Mediterraneibacter</taxon>
    </lineage>
</organism>
<dbReference type="EMBL" id="QSIR01000037">
    <property type="protein sequence ID" value="RHD00967.1"/>
    <property type="molecule type" value="Genomic_DNA"/>
</dbReference>
<comment type="caution">
    <text evidence="5">The sequence shown here is derived from an EMBL/GenBank/DDBJ whole genome shotgun (WGS) entry which is preliminary data.</text>
</comment>
<protein>
    <recommendedName>
        <fullName evidence="8">Benzoate--CoA ligase</fullName>
    </recommendedName>
</protein>
<evidence type="ECO:0000259" key="3">
    <source>
        <dbReference type="Pfam" id="PF13193"/>
    </source>
</evidence>
<feature type="domain" description="AMP-binding enzyme C-terminal" evidence="3">
    <location>
        <begin position="400"/>
        <end position="473"/>
    </location>
</feature>
<dbReference type="GO" id="GO:0016878">
    <property type="term" value="F:acid-thiol ligase activity"/>
    <property type="evidence" value="ECO:0007669"/>
    <property type="project" value="TreeGrafter"/>
</dbReference>
<reference evidence="6 7" key="1">
    <citation type="submission" date="2018-08" db="EMBL/GenBank/DDBJ databases">
        <title>A genome reference for cultivated species of the human gut microbiota.</title>
        <authorList>
            <person name="Zou Y."/>
            <person name="Xue W."/>
            <person name="Luo G."/>
        </authorList>
    </citation>
    <scope>NUCLEOTIDE SEQUENCE [LARGE SCALE GENOMIC DNA]</scope>
    <source>
        <strain evidence="5 6">AM21-18</strain>
        <strain evidence="4 7">AM32-6</strain>
    </source>
</reference>
<name>A0A414URY7_MEDGN</name>
<dbReference type="InterPro" id="IPR042099">
    <property type="entry name" value="ANL_N_sf"/>
</dbReference>
<dbReference type="SUPFAM" id="SSF56801">
    <property type="entry name" value="Acetyl-CoA synthetase-like"/>
    <property type="match status" value="1"/>
</dbReference>
<dbReference type="Pfam" id="PF13193">
    <property type="entry name" value="AMP-binding_C"/>
    <property type="match status" value="1"/>
</dbReference>
<dbReference type="EMBL" id="QRIS01000036">
    <property type="protein sequence ID" value="RHG79649.1"/>
    <property type="molecule type" value="Genomic_DNA"/>
</dbReference>
<evidence type="ECO:0000313" key="6">
    <source>
        <dbReference type="Proteomes" id="UP000283981"/>
    </source>
</evidence>
<dbReference type="PANTHER" id="PTHR43352">
    <property type="entry name" value="ACETYL-COA SYNTHETASE"/>
    <property type="match status" value="1"/>
</dbReference>
<dbReference type="Proteomes" id="UP000283981">
    <property type="component" value="Unassembled WGS sequence"/>
</dbReference>
<dbReference type="InterPro" id="IPR025110">
    <property type="entry name" value="AMP-bd_C"/>
</dbReference>
<dbReference type="Gene3D" id="3.40.50.12780">
    <property type="entry name" value="N-terminal domain of ligase-like"/>
    <property type="match status" value="1"/>
</dbReference>
<dbReference type="RefSeq" id="WP_118044192.1">
    <property type="nucleotide sequence ID" value="NZ_QRIP01000033.1"/>
</dbReference>
<dbReference type="Gene3D" id="3.30.300.30">
    <property type="match status" value="1"/>
</dbReference>
<feature type="domain" description="AMP-dependent synthetase/ligase" evidence="2">
    <location>
        <begin position="17"/>
        <end position="344"/>
    </location>
</feature>
<dbReference type="Pfam" id="PF00501">
    <property type="entry name" value="AMP-binding"/>
    <property type="match status" value="1"/>
</dbReference>
<evidence type="ECO:0000256" key="1">
    <source>
        <dbReference type="ARBA" id="ARBA00022598"/>
    </source>
</evidence>
<evidence type="ECO:0008006" key="8">
    <source>
        <dbReference type="Google" id="ProtNLM"/>
    </source>
</evidence>
<dbReference type="AlphaFoldDB" id="A0A414URY7"/>
<dbReference type="PANTHER" id="PTHR43352:SF1">
    <property type="entry name" value="ANTHRANILATE--COA LIGASE"/>
    <property type="match status" value="1"/>
</dbReference>
<keyword evidence="1" id="KW-0436">Ligase</keyword>
<evidence type="ECO:0000313" key="7">
    <source>
        <dbReference type="Proteomes" id="UP000284472"/>
    </source>
</evidence>
<dbReference type="Proteomes" id="UP000284472">
    <property type="component" value="Unassembled WGS sequence"/>
</dbReference>
<proteinExistence type="predicted"/>
<evidence type="ECO:0000259" key="2">
    <source>
        <dbReference type="Pfam" id="PF00501"/>
    </source>
</evidence>
<evidence type="ECO:0000313" key="5">
    <source>
        <dbReference type="EMBL" id="RHG79649.1"/>
    </source>
</evidence>